<dbReference type="SUPFAM" id="SSF52518">
    <property type="entry name" value="Thiamin diphosphate-binding fold (THDP-binding)"/>
    <property type="match status" value="2"/>
</dbReference>
<keyword evidence="8" id="KW-0479">Metal-binding</keyword>
<comment type="subunit">
    <text evidence="5">Homodimer.</text>
</comment>
<dbReference type="NCBIfam" id="NF003933">
    <property type="entry name" value="PRK05444.2-2"/>
    <property type="match status" value="1"/>
</dbReference>
<dbReference type="InterPro" id="IPR005475">
    <property type="entry name" value="Transketolase-like_Pyr-bd"/>
</dbReference>
<keyword evidence="11" id="KW-0786">Thiamine pyrophosphate</keyword>
<evidence type="ECO:0000256" key="12">
    <source>
        <dbReference type="ARBA" id="ARBA00023229"/>
    </source>
</evidence>
<evidence type="ECO:0000256" key="1">
    <source>
        <dbReference type="ARBA" id="ARBA00001946"/>
    </source>
</evidence>
<dbReference type="PANTHER" id="PTHR43322">
    <property type="entry name" value="1-D-DEOXYXYLULOSE 5-PHOSPHATE SYNTHASE-RELATED"/>
    <property type="match status" value="1"/>
</dbReference>
<dbReference type="CDD" id="cd02007">
    <property type="entry name" value="TPP_DXS"/>
    <property type="match status" value="1"/>
</dbReference>
<dbReference type="Gene3D" id="3.40.50.970">
    <property type="match status" value="2"/>
</dbReference>
<dbReference type="InterPro" id="IPR005477">
    <property type="entry name" value="Dxylulose-5-P_synthase"/>
</dbReference>
<proteinExistence type="inferred from homology"/>
<dbReference type="UniPathway" id="UPA00064">
    <property type="reaction ID" value="UER00091"/>
</dbReference>
<evidence type="ECO:0000256" key="10">
    <source>
        <dbReference type="ARBA" id="ARBA00022977"/>
    </source>
</evidence>
<organism evidence="14">
    <name type="scientific">marine metagenome</name>
    <dbReference type="NCBI Taxonomy" id="408172"/>
    <lineage>
        <taxon>unclassified sequences</taxon>
        <taxon>metagenomes</taxon>
        <taxon>ecological metagenomes</taxon>
    </lineage>
</organism>
<dbReference type="Pfam" id="PF02780">
    <property type="entry name" value="Transketolase_C"/>
    <property type="match status" value="1"/>
</dbReference>
<dbReference type="NCBIfam" id="TIGR00204">
    <property type="entry name" value="dxs"/>
    <property type="match status" value="1"/>
</dbReference>
<dbReference type="EC" id="2.2.1.7" evidence="6"/>
<evidence type="ECO:0000256" key="8">
    <source>
        <dbReference type="ARBA" id="ARBA00022723"/>
    </source>
</evidence>
<evidence type="ECO:0000256" key="2">
    <source>
        <dbReference type="ARBA" id="ARBA00001964"/>
    </source>
</evidence>
<dbReference type="InterPro" id="IPR009014">
    <property type="entry name" value="Transketo_C/PFOR_II"/>
</dbReference>
<dbReference type="GO" id="GO:0008661">
    <property type="term" value="F:1-deoxy-D-xylulose-5-phosphate synthase activity"/>
    <property type="evidence" value="ECO:0007669"/>
    <property type="project" value="UniProtKB-EC"/>
</dbReference>
<dbReference type="AlphaFoldDB" id="A0A381NE50"/>
<dbReference type="GO" id="GO:0019288">
    <property type="term" value="P:isopentenyl diphosphate biosynthetic process, methylerythritol 4-phosphate pathway"/>
    <property type="evidence" value="ECO:0007669"/>
    <property type="project" value="TreeGrafter"/>
</dbReference>
<dbReference type="GO" id="GO:0046872">
    <property type="term" value="F:metal ion binding"/>
    <property type="evidence" value="ECO:0007669"/>
    <property type="project" value="UniProtKB-KW"/>
</dbReference>
<comment type="pathway">
    <text evidence="3">Metabolic intermediate biosynthesis; 1-deoxy-D-xylulose 5-phosphate biosynthesis; 1-deoxy-D-xylulose 5-phosphate from D-glyceraldehyde 3-phosphate and pyruvate: step 1/1.</text>
</comment>
<dbReference type="InterPro" id="IPR049557">
    <property type="entry name" value="Transketolase_CS"/>
</dbReference>
<comment type="similarity">
    <text evidence="4">Belongs to the transketolase family. DXPS subfamily.</text>
</comment>
<dbReference type="CDD" id="cd07033">
    <property type="entry name" value="TPP_PYR_DXS_TK_like"/>
    <property type="match status" value="1"/>
</dbReference>
<dbReference type="Gene3D" id="3.40.50.920">
    <property type="match status" value="1"/>
</dbReference>
<evidence type="ECO:0000256" key="6">
    <source>
        <dbReference type="ARBA" id="ARBA00013150"/>
    </source>
</evidence>
<dbReference type="SUPFAM" id="SSF52922">
    <property type="entry name" value="TK C-terminal domain-like"/>
    <property type="match status" value="1"/>
</dbReference>
<evidence type="ECO:0000256" key="3">
    <source>
        <dbReference type="ARBA" id="ARBA00004980"/>
    </source>
</evidence>
<accession>A0A381NE50</accession>
<dbReference type="Pfam" id="PF13292">
    <property type="entry name" value="DXP_synthase_N"/>
    <property type="match status" value="1"/>
</dbReference>
<dbReference type="PANTHER" id="PTHR43322:SF5">
    <property type="entry name" value="1-DEOXY-D-XYLULOSE-5-PHOSPHATE SYNTHASE, CHLOROPLASTIC"/>
    <property type="match status" value="1"/>
</dbReference>
<comment type="cofactor">
    <cofactor evidence="1">
        <name>Mg(2+)</name>
        <dbReference type="ChEBI" id="CHEBI:18420"/>
    </cofactor>
</comment>
<protein>
    <recommendedName>
        <fullName evidence="6">1-deoxy-D-xylulose-5-phosphate synthase</fullName>
        <ecNumber evidence="6">2.2.1.7</ecNumber>
    </recommendedName>
</protein>
<feature type="domain" description="Transketolase-like pyrimidine-binding" evidence="13">
    <location>
        <begin position="304"/>
        <end position="468"/>
    </location>
</feature>
<sequence length="609" mass="64855">MRLDSIRTPTDLRDLGPDELGALAAEIRERIVETVGRTGGHLGSNLGAVELTLALHRVFDSPRDVILWDTGHQTYVHKLLTGRNVGFDGLRQAGLMSGYPSRAESAHDWIENSHASTVLAYAHGLATAQATTGEGRRVVAVIGDGSMTGGMAFEGLNNLGHSGLRVTVVLNDNGRSYAPTVGRLSDNLIRIRSNPTYMRRQRRLEDLAESLPWVGELVERSISATKAALREMFEPTAFFEALGVHYLGPFDGHDIAEIEAALTNASEFDGPVVVHVLTQKGRGHAPAEQDPIKHMHDTGGVRAGSYTAAFTESILKAAESRPEVVAITAAMPDSTGLLPFRDRFPDRCFDVGIAEQHAVTAAAGMAMGGLRPVVVLYATFLSRAFDQANLDVGLHGLPVLFCLDRAGITGDDGPSHHGVLDMVLLSKVPGMTILAPSSYQELQQMFEDAMSITDGPVAIRWAKTTAPHVGWDEVGRGLSARRVVAAGDRTVCLLGAGKMLAAVVEAAGMLAADGVDATVWDPRCIRPLDPVMLEDAADHRLVVTVEDGFREGGFGAGVLDDLSSRSPATEVAVLGVPVAHHAHGKVDDLLASFGLDGRGIAETVRSRLG</sequence>
<keyword evidence="9" id="KW-0460">Magnesium</keyword>
<keyword evidence="7" id="KW-0808">Transferase</keyword>
<dbReference type="GO" id="GO:0016114">
    <property type="term" value="P:terpenoid biosynthetic process"/>
    <property type="evidence" value="ECO:0007669"/>
    <property type="project" value="InterPro"/>
</dbReference>
<evidence type="ECO:0000259" key="13">
    <source>
        <dbReference type="SMART" id="SM00861"/>
    </source>
</evidence>
<comment type="cofactor">
    <cofactor evidence="2">
        <name>thiamine diphosphate</name>
        <dbReference type="ChEBI" id="CHEBI:58937"/>
    </cofactor>
</comment>
<dbReference type="HAMAP" id="MF_00315">
    <property type="entry name" value="DXP_synth"/>
    <property type="match status" value="1"/>
</dbReference>
<dbReference type="GO" id="GO:0005829">
    <property type="term" value="C:cytosol"/>
    <property type="evidence" value="ECO:0007669"/>
    <property type="project" value="TreeGrafter"/>
</dbReference>
<evidence type="ECO:0000313" key="14">
    <source>
        <dbReference type="EMBL" id="SUZ52807.1"/>
    </source>
</evidence>
<dbReference type="InterPro" id="IPR033248">
    <property type="entry name" value="Transketolase_C"/>
</dbReference>
<reference evidence="14" key="1">
    <citation type="submission" date="2018-05" db="EMBL/GenBank/DDBJ databases">
        <authorList>
            <person name="Lanie J.A."/>
            <person name="Ng W.-L."/>
            <person name="Kazmierczak K.M."/>
            <person name="Andrzejewski T.M."/>
            <person name="Davidsen T.M."/>
            <person name="Wayne K.J."/>
            <person name="Tettelin H."/>
            <person name="Glass J.I."/>
            <person name="Rusch D."/>
            <person name="Podicherti R."/>
            <person name="Tsui H.-C.T."/>
            <person name="Winkler M.E."/>
        </authorList>
    </citation>
    <scope>NUCLEOTIDE SEQUENCE</scope>
</reference>
<evidence type="ECO:0000256" key="5">
    <source>
        <dbReference type="ARBA" id="ARBA00011738"/>
    </source>
</evidence>
<evidence type="ECO:0000256" key="11">
    <source>
        <dbReference type="ARBA" id="ARBA00023052"/>
    </source>
</evidence>
<gene>
    <name evidence="14" type="ORF">METZ01_LOCUS5661</name>
</gene>
<dbReference type="InterPro" id="IPR029061">
    <property type="entry name" value="THDP-binding"/>
</dbReference>
<keyword evidence="10" id="KW-0784">Thiamine biosynthesis</keyword>
<evidence type="ECO:0000256" key="9">
    <source>
        <dbReference type="ARBA" id="ARBA00022842"/>
    </source>
</evidence>
<dbReference type="PROSITE" id="PS00801">
    <property type="entry name" value="TRANSKETOLASE_1"/>
    <property type="match status" value="1"/>
</dbReference>
<dbReference type="SMART" id="SM00861">
    <property type="entry name" value="Transket_pyr"/>
    <property type="match status" value="1"/>
</dbReference>
<keyword evidence="12" id="KW-0414">Isoprene biosynthesis</keyword>
<dbReference type="GO" id="GO:0009228">
    <property type="term" value="P:thiamine biosynthetic process"/>
    <property type="evidence" value="ECO:0007669"/>
    <property type="project" value="UniProtKB-KW"/>
</dbReference>
<dbReference type="EMBL" id="UINC01000296">
    <property type="protein sequence ID" value="SUZ52807.1"/>
    <property type="molecule type" value="Genomic_DNA"/>
</dbReference>
<name>A0A381NE50_9ZZZZ</name>
<evidence type="ECO:0000256" key="7">
    <source>
        <dbReference type="ARBA" id="ARBA00022679"/>
    </source>
</evidence>
<evidence type="ECO:0000256" key="4">
    <source>
        <dbReference type="ARBA" id="ARBA00011081"/>
    </source>
</evidence>
<dbReference type="Pfam" id="PF02779">
    <property type="entry name" value="Transket_pyr"/>
    <property type="match status" value="1"/>
</dbReference>